<feature type="compositionally biased region" description="Polar residues" evidence="2">
    <location>
        <begin position="1"/>
        <end position="11"/>
    </location>
</feature>
<evidence type="ECO:0000256" key="1">
    <source>
        <dbReference type="ARBA" id="ARBA00023125"/>
    </source>
</evidence>
<dbReference type="GO" id="GO:0003677">
    <property type="term" value="F:DNA binding"/>
    <property type="evidence" value="ECO:0007669"/>
    <property type="project" value="UniProtKB-KW"/>
</dbReference>
<proteinExistence type="predicted"/>
<feature type="compositionally biased region" description="Basic and acidic residues" evidence="2">
    <location>
        <begin position="22"/>
        <end position="32"/>
    </location>
</feature>
<dbReference type="InterPro" id="IPR036086">
    <property type="entry name" value="ParB/Sulfiredoxin_sf"/>
</dbReference>
<comment type="caution">
    <text evidence="3">The sequence shown here is derived from an EMBL/GenBank/DDBJ whole genome shotgun (WGS) entry which is preliminary data.</text>
</comment>
<dbReference type="AlphaFoldDB" id="A0AAU9QU17"/>
<dbReference type="Gene3D" id="3.90.1530.10">
    <property type="entry name" value="Conserved hypothetical protein from pyrococcus furiosus pfu- 392566-001, ParB domain"/>
    <property type="match status" value="1"/>
</dbReference>
<dbReference type="PANTHER" id="PTHR38973:SF1">
    <property type="entry name" value="PLASMID PARTITION PROTEIN B"/>
    <property type="match status" value="1"/>
</dbReference>
<evidence type="ECO:0000256" key="2">
    <source>
        <dbReference type="SAM" id="MobiDB-lite"/>
    </source>
</evidence>
<feature type="region of interest" description="Disordered" evidence="2">
    <location>
        <begin position="417"/>
        <end position="437"/>
    </location>
</feature>
<dbReference type="PANTHER" id="PTHR38973">
    <property type="entry name" value="PLASMID PARTITIONING CONTROL PROTEIN-RELATED"/>
    <property type="match status" value="1"/>
</dbReference>
<feature type="region of interest" description="Disordered" evidence="2">
    <location>
        <begin position="1"/>
        <end position="34"/>
    </location>
</feature>
<accession>A0AAU9QU17</accession>
<evidence type="ECO:0000313" key="4">
    <source>
        <dbReference type="Proteomes" id="UP001295462"/>
    </source>
</evidence>
<keyword evidence="1" id="KW-0238">DNA-binding</keyword>
<dbReference type="EMBL" id="CAKMUD010000105">
    <property type="protein sequence ID" value="CAH1601520.1"/>
    <property type="molecule type" value="Genomic_DNA"/>
</dbReference>
<reference evidence="3" key="1">
    <citation type="submission" date="2022-01" db="EMBL/GenBank/DDBJ databases">
        <authorList>
            <person name="Lagorce A."/>
        </authorList>
    </citation>
    <scope>NUCLEOTIDE SEQUENCE</scope>
    <source>
        <strain evidence="3">Th15_F1_A12</strain>
    </source>
</reference>
<gene>
    <name evidence="3" type="ORF">THF1A12_50083</name>
</gene>
<dbReference type="SUPFAM" id="SSF110849">
    <property type="entry name" value="ParB/Sulfiredoxin"/>
    <property type="match status" value="1"/>
</dbReference>
<dbReference type="Proteomes" id="UP001295462">
    <property type="component" value="Unassembled WGS sequence"/>
</dbReference>
<evidence type="ECO:0000313" key="3">
    <source>
        <dbReference type="EMBL" id="CAH1601520.1"/>
    </source>
</evidence>
<evidence type="ECO:0008006" key="5">
    <source>
        <dbReference type="Google" id="ProtNLM"/>
    </source>
</evidence>
<name>A0AAU9QU17_9VIBR</name>
<protein>
    <recommendedName>
        <fullName evidence="5">ParB/Sulfiredoxin domain-containing protein</fullName>
    </recommendedName>
</protein>
<sequence length="437" mass="49470">MTAHNTAQSGTRRGPRTQGRSDNSRHQMEGEIRNIAGKRKVRFRDITLSPDEVKVNVSISKYNPRILTSVNDRHVFQLSENIKRNGQLMPVWAYMSEGKYLILDGSRRKRATTDANLPLNIKLIEGDFTEKDLRRIAHALAMSEGMSFIELAAIWYKEIEDLKAEGKFESISEYCKERKLSKGVVSEALRAHVLPESLKNAFPRITTVGRARFVELFKVADLMQKAIDNGEIYKVRKFEDNLLTEIDIEEITYELESKEREKCRADYQKRLIKAQRAENALAKQENREPIAVDVEHRAPEVNDNVVNTEVMRLIHHFLVKNDLVPHKKASNDAVSTIVDSSEPRATSTKIKGGVRVDLVNLGKQKEKFAVEVNEAIVNANTKGRLTYAQVDEAASKLKELDSSEAQMLMSIINSLATKKSSKNPPDNVSELQLEQAS</sequence>
<organism evidence="3 4">
    <name type="scientific">Vibrio jasicida</name>
    <dbReference type="NCBI Taxonomy" id="766224"/>
    <lineage>
        <taxon>Bacteria</taxon>
        <taxon>Pseudomonadati</taxon>
        <taxon>Pseudomonadota</taxon>
        <taxon>Gammaproteobacteria</taxon>
        <taxon>Vibrionales</taxon>
        <taxon>Vibrionaceae</taxon>
        <taxon>Vibrio</taxon>
    </lineage>
</organism>